<evidence type="ECO:0000313" key="2">
    <source>
        <dbReference type="EMBL" id="EEH48393.2"/>
    </source>
</evidence>
<evidence type="ECO:0000313" key="3">
    <source>
        <dbReference type="Proteomes" id="UP000001628"/>
    </source>
</evidence>
<proteinExistence type="predicted"/>
<accession>C1GBV0</accession>
<dbReference type="KEGG" id="pbn:PADG_04472"/>
<dbReference type="Proteomes" id="UP000001628">
    <property type="component" value="Unassembled WGS sequence"/>
</dbReference>
<keyword evidence="3" id="KW-1185">Reference proteome</keyword>
<feature type="region of interest" description="Disordered" evidence="1">
    <location>
        <begin position="109"/>
        <end position="164"/>
    </location>
</feature>
<dbReference type="HOGENOM" id="CLU_1619560_0_0_1"/>
<reference evidence="2 3" key="1">
    <citation type="journal article" date="2011" name="PLoS Genet.">
        <title>Comparative genomic analysis of human fungal pathogens causing paracoccidioidomycosis.</title>
        <authorList>
            <person name="Desjardins C.A."/>
            <person name="Champion M.D."/>
            <person name="Holder J.W."/>
            <person name="Muszewska A."/>
            <person name="Goldberg J."/>
            <person name="Bailao A.M."/>
            <person name="Brigido M.M."/>
            <person name="Ferreira M.E."/>
            <person name="Garcia A.M."/>
            <person name="Grynberg M."/>
            <person name="Gujja S."/>
            <person name="Heiman D.I."/>
            <person name="Henn M.R."/>
            <person name="Kodira C.D."/>
            <person name="Leon-Narvaez H."/>
            <person name="Longo L.V."/>
            <person name="Ma L.J."/>
            <person name="Malavazi I."/>
            <person name="Matsuo A.L."/>
            <person name="Morais F.V."/>
            <person name="Pereira M."/>
            <person name="Rodriguez-Brito S."/>
            <person name="Sakthikumar S."/>
            <person name="Salem-Izacc S.M."/>
            <person name="Sykes S.M."/>
            <person name="Teixeira M.M."/>
            <person name="Vallejo M.C."/>
            <person name="Walter M.E."/>
            <person name="Yandava C."/>
            <person name="Young S."/>
            <person name="Zeng Q."/>
            <person name="Zucker J."/>
            <person name="Felipe M.S."/>
            <person name="Goldman G.H."/>
            <person name="Haas B.J."/>
            <person name="McEwen J.G."/>
            <person name="Nino-Vega G."/>
            <person name="Puccia R."/>
            <person name="San-Blas G."/>
            <person name="Soares C.M."/>
            <person name="Birren B.W."/>
            <person name="Cuomo C.A."/>
        </authorList>
    </citation>
    <scope>NUCLEOTIDE SEQUENCE [LARGE SCALE GENOMIC DNA]</scope>
    <source>
        <strain evidence="2 3">Pb18</strain>
    </source>
</reference>
<evidence type="ECO:0000256" key="1">
    <source>
        <dbReference type="SAM" id="MobiDB-lite"/>
    </source>
</evidence>
<dbReference type="RefSeq" id="XP_010760006.1">
    <property type="nucleotide sequence ID" value="XM_010761704.1"/>
</dbReference>
<sequence>MAYKTQLSPQYTSPISPTSAWLVLPLKLTPPLPALSSAAAYMYFTSSSQLSPGATGCMRNRNVGHSPAGPCCEDTKTTSLDTFCVPCLSVGLAGKGQAFLHLLRSYMQKSPHSNRPNREREGFMSSSQTGDRFSMYFKSPPPTGYSRTGPHGSNNESQGKRDEQ</sequence>
<dbReference type="InParanoid" id="C1GBV0"/>
<dbReference type="EMBL" id="KN275961">
    <property type="protein sequence ID" value="EEH48393.2"/>
    <property type="molecule type" value="Genomic_DNA"/>
</dbReference>
<dbReference type="VEuPathDB" id="FungiDB:PADG_04472"/>
<dbReference type="AlphaFoldDB" id="C1GBV0"/>
<gene>
    <name evidence="2" type="ORF">PADG_04472</name>
</gene>
<protein>
    <submittedName>
        <fullName evidence="2">Uncharacterized protein</fullName>
    </submittedName>
</protein>
<dbReference type="GeneID" id="22583588"/>
<name>C1GBV0_PARBD</name>
<organism evidence="2 3">
    <name type="scientific">Paracoccidioides brasiliensis (strain Pb18)</name>
    <dbReference type="NCBI Taxonomy" id="502780"/>
    <lineage>
        <taxon>Eukaryota</taxon>
        <taxon>Fungi</taxon>
        <taxon>Dikarya</taxon>
        <taxon>Ascomycota</taxon>
        <taxon>Pezizomycotina</taxon>
        <taxon>Eurotiomycetes</taxon>
        <taxon>Eurotiomycetidae</taxon>
        <taxon>Onygenales</taxon>
        <taxon>Ajellomycetaceae</taxon>
        <taxon>Paracoccidioides</taxon>
    </lineage>
</organism>